<keyword evidence="4" id="KW-1185">Reference proteome</keyword>
<comment type="caution">
    <text evidence="3">The sequence shown here is derived from an EMBL/GenBank/DDBJ whole genome shotgun (WGS) entry which is preliminary data.</text>
</comment>
<reference evidence="3" key="1">
    <citation type="submission" date="2022-12" db="EMBL/GenBank/DDBJ databases">
        <authorList>
            <person name="Petersen C."/>
        </authorList>
    </citation>
    <scope>NUCLEOTIDE SEQUENCE</scope>
    <source>
        <strain evidence="3">IBT 21472</strain>
    </source>
</reference>
<evidence type="ECO:0000313" key="4">
    <source>
        <dbReference type="Proteomes" id="UP001147746"/>
    </source>
</evidence>
<dbReference type="AlphaFoldDB" id="A0A9W9GF72"/>
<name>A0A9W9GF72_9EURO</name>
<dbReference type="Pfam" id="PF01636">
    <property type="entry name" value="APH"/>
    <property type="match status" value="1"/>
</dbReference>
<evidence type="ECO:0000256" key="1">
    <source>
        <dbReference type="SAM" id="MobiDB-lite"/>
    </source>
</evidence>
<gene>
    <name evidence="3" type="ORF">N7476_010643</name>
</gene>
<dbReference type="SUPFAM" id="SSF53756">
    <property type="entry name" value="UDP-Glycosyltransferase/glycogen phosphorylase"/>
    <property type="match status" value="1"/>
</dbReference>
<dbReference type="OrthoDB" id="4494951at2759"/>
<evidence type="ECO:0000259" key="2">
    <source>
        <dbReference type="Pfam" id="PF01636"/>
    </source>
</evidence>
<dbReference type="Proteomes" id="UP001147746">
    <property type="component" value="Unassembled WGS sequence"/>
</dbReference>
<reference evidence="3" key="2">
    <citation type="journal article" date="2023" name="IMA Fungus">
        <title>Comparative genomic study of the Penicillium genus elucidates a diverse pangenome and 15 lateral gene transfer events.</title>
        <authorList>
            <person name="Petersen C."/>
            <person name="Sorensen T."/>
            <person name="Nielsen M.R."/>
            <person name="Sondergaard T.E."/>
            <person name="Sorensen J.L."/>
            <person name="Fitzpatrick D.A."/>
            <person name="Frisvad J.C."/>
            <person name="Nielsen K.L."/>
        </authorList>
    </citation>
    <scope>NUCLEOTIDE SEQUENCE</scope>
    <source>
        <strain evidence="3">IBT 21472</strain>
    </source>
</reference>
<dbReference type="InterPro" id="IPR002575">
    <property type="entry name" value="Aminoglycoside_PTrfase"/>
</dbReference>
<feature type="region of interest" description="Disordered" evidence="1">
    <location>
        <begin position="1"/>
        <end position="21"/>
    </location>
</feature>
<feature type="compositionally biased region" description="Basic and acidic residues" evidence="1">
    <location>
        <begin position="7"/>
        <end position="21"/>
    </location>
</feature>
<dbReference type="EMBL" id="JAPZBO010000010">
    <property type="protein sequence ID" value="KAJ5299086.1"/>
    <property type="molecule type" value="Genomic_DNA"/>
</dbReference>
<sequence>MTAVHSYDPHVRNDDRQNNRPSIHEHLSATEVANSILDRAVELHLLQGSGAEGQSGCSIHFAKDTSYSTQTVAVVKVFPPACHSDFLEEVTTYRKLRSLPNPPAAAGIIGVGIFKDPQSQEERRVIVYQLAPGKAINTIIRDIGRVTTLQRITQLSLHDERLRIGLDGLIINELDDMSVPFKSTDENTYYEGLYELLQSRFDRLMKDLFSSVRDVAIELSKLHKVQGQWSEASESVVQKIRSKLRDWIEEIHRCSRDQYEEAIGAAKLQRLTHIVDHAIGQSQCKGLASLLHGDASSGNFFWHPTSGITMIDYGGLARSIDPEDQPIGPAEMDVAGFYERLRKYSGQFGMRESDISRVQAEFWKAYRAQGVPLSEGIVQLFRTRTQLSRLWSAVAKLTARKGDTGLTQLQEKVELEWAHLEHIFPQLDQSRRVLFVANTSGPGKGGLPFLNQEMVRAMSQLPHTSVTLLVVETDQEKKKPISSHGSAKVITIPAGECEPSALLYSAAKVHHPNEFGLPSPDQNDFTSFDLIIGHSRYSSTAASLIRQRWYPSAKLALITHTSALRKSDLAWMWYGQSRELGYVEAARLAMLDEKILPNADLAVGVGPALTAEAREREWMGQCSRKRSSITGPRFHELVPGVHILDSIQPKRQPNDTFHVLLAGRADDPAKGLDDAVYAVLRIALLGHDIVLHVLGVPQNELQERQGRIDEMTGMPGLIQLLPFSDDHTTVLKYYRLQDLVIMPSTHEGFGMIFTEVAGLGIPILVTQDSGAAQFALDRERIPAAVGQSCVVMDESAYGIEPSLRSERVTIWAHRIDQVRCHLDQARMHALTLQKIMEKYSWEHAAKALLTAALRSDTDTIQMANGAISQKSKAVLSLTSDVTAAMHLAVQTRNREGRPNPQLASNVLHSLPEIEPTIFALEKYVSHALGSPIRLRNMDSTHPQGFSGAVILFAYADEYPVEEELPVTPTDTAEGLVVAVVKLFVHGLDNGITEELSSLEWMLLRAKGSIKTAAPLTVGKTIWQNNMAGVVTYKVAQGVSLYQLMIQICSMSKGPAREKLVMVLKKGIQEVARTLLKLHSYGVEEKSGIDYLQWYLEAAKNRVEQAFQHRDVLHRAGLDVDELARQMHGLTTECENYVNNTPYAAVVHGDAHPGNFFYDHATGQVTVIDCTTLHSSLDVNGEADGVLERDLGHFVHMLRRTGEQYGMTESEMKTCISAFMDVYTLQRPGVSIPTIRMLMVCSSLSFLNRSAHSDDGKLCAQAKIVQDLLCFGSKWHLT</sequence>
<dbReference type="Gene3D" id="3.40.50.2000">
    <property type="entry name" value="Glycogen Phosphorylase B"/>
    <property type="match status" value="1"/>
</dbReference>
<accession>A0A9W9GF72</accession>
<dbReference type="InterPro" id="IPR011009">
    <property type="entry name" value="Kinase-like_dom_sf"/>
</dbReference>
<dbReference type="PANTHER" id="PTHR12526">
    <property type="entry name" value="GLYCOSYLTRANSFERASE"/>
    <property type="match status" value="1"/>
</dbReference>
<evidence type="ECO:0000313" key="3">
    <source>
        <dbReference type="EMBL" id="KAJ5299086.1"/>
    </source>
</evidence>
<proteinExistence type="predicted"/>
<protein>
    <recommendedName>
        <fullName evidence="2">Aminoglycoside phosphotransferase domain-containing protein</fullName>
    </recommendedName>
</protein>
<organism evidence="3 4">
    <name type="scientific">Penicillium atrosanguineum</name>
    <dbReference type="NCBI Taxonomy" id="1132637"/>
    <lineage>
        <taxon>Eukaryota</taxon>
        <taxon>Fungi</taxon>
        <taxon>Dikarya</taxon>
        <taxon>Ascomycota</taxon>
        <taxon>Pezizomycotina</taxon>
        <taxon>Eurotiomycetes</taxon>
        <taxon>Eurotiomycetidae</taxon>
        <taxon>Eurotiales</taxon>
        <taxon>Aspergillaceae</taxon>
        <taxon>Penicillium</taxon>
    </lineage>
</organism>
<dbReference type="Gene3D" id="3.90.1200.10">
    <property type="match status" value="2"/>
</dbReference>
<feature type="domain" description="Aminoglycoside phosphotransferase" evidence="2">
    <location>
        <begin position="1064"/>
        <end position="1172"/>
    </location>
</feature>
<dbReference type="Pfam" id="PF20706">
    <property type="entry name" value="GT4-conflict"/>
    <property type="match status" value="1"/>
</dbReference>
<dbReference type="SUPFAM" id="SSF56112">
    <property type="entry name" value="Protein kinase-like (PK-like)"/>
    <property type="match status" value="2"/>
</dbReference>